<organism evidence="2 3">
    <name type="scientific">Plutella xylostella</name>
    <name type="common">Diamondback moth</name>
    <name type="synonym">Plutella maculipennis</name>
    <dbReference type="NCBI Taxonomy" id="51655"/>
    <lineage>
        <taxon>Eukaryota</taxon>
        <taxon>Metazoa</taxon>
        <taxon>Ecdysozoa</taxon>
        <taxon>Arthropoda</taxon>
        <taxon>Hexapoda</taxon>
        <taxon>Insecta</taxon>
        <taxon>Pterygota</taxon>
        <taxon>Neoptera</taxon>
        <taxon>Endopterygota</taxon>
        <taxon>Lepidoptera</taxon>
        <taxon>Glossata</taxon>
        <taxon>Ditrysia</taxon>
        <taxon>Yponomeutoidea</taxon>
        <taxon>Plutellidae</taxon>
        <taxon>Plutella</taxon>
    </lineage>
</organism>
<dbReference type="Proteomes" id="UP000653454">
    <property type="component" value="Unassembled WGS sequence"/>
</dbReference>
<reference evidence="2" key="1">
    <citation type="submission" date="2020-11" db="EMBL/GenBank/DDBJ databases">
        <authorList>
            <person name="Whiteford S."/>
        </authorList>
    </citation>
    <scope>NUCLEOTIDE SEQUENCE</scope>
</reference>
<feature type="transmembrane region" description="Helical" evidence="1">
    <location>
        <begin position="20"/>
        <end position="38"/>
    </location>
</feature>
<keyword evidence="3" id="KW-1185">Reference proteome</keyword>
<dbReference type="AlphaFoldDB" id="A0A8S4FLT4"/>
<evidence type="ECO:0000256" key="1">
    <source>
        <dbReference type="SAM" id="Phobius"/>
    </source>
</evidence>
<evidence type="ECO:0000313" key="3">
    <source>
        <dbReference type="Proteomes" id="UP000653454"/>
    </source>
</evidence>
<accession>A0A8S4FLT4</accession>
<protein>
    <submittedName>
        <fullName evidence="2">(diamondback moth) hypothetical protein</fullName>
    </submittedName>
</protein>
<keyword evidence="1" id="KW-0472">Membrane</keyword>
<gene>
    <name evidence="2" type="ORF">PLXY2_LOCUS9180</name>
</gene>
<sequence>MEGRRISSVPSPHVSKRLCLAIVVFVGVICTSLGYVLGNMARMEARRSSDLITSNLTTATDLLYRKAKRISPKTIHINNPDKISAKLIEIFHSDCADCGTMKNYNVHDFIKTLVHFEAAKFIRAIHNASLFIETLR</sequence>
<keyword evidence="1" id="KW-1133">Transmembrane helix</keyword>
<dbReference type="EMBL" id="CAJHNJ030000035">
    <property type="protein sequence ID" value="CAG9128170.1"/>
    <property type="molecule type" value="Genomic_DNA"/>
</dbReference>
<proteinExistence type="predicted"/>
<keyword evidence="1" id="KW-0812">Transmembrane</keyword>
<comment type="caution">
    <text evidence="2">The sequence shown here is derived from an EMBL/GenBank/DDBJ whole genome shotgun (WGS) entry which is preliminary data.</text>
</comment>
<name>A0A8S4FLT4_PLUXY</name>
<evidence type="ECO:0000313" key="2">
    <source>
        <dbReference type="EMBL" id="CAG9128170.1"/>
    </source>
</evidence>